<organism evidence="2 3">
    <name type="scientific">Parasponia andersonii</name>
    <name type="common">Sponia andersonii</name>
    <dbReference type="NCBI Taxonomy" id="3476"/>
    <lineage>
        <taxon>Eukaryota</taxon>
        <taxon>Viridiplantae</taxon>
        <taxon>Streptophyta</taxon>
        <taxon>Embryophyta</taxon>
        <taxon>Tracheophyta</taxon>
        <taxon>Spermatophyta</taxon>
        <taxon>Magnoliopsida</taxon>
        <taxon>eudicotyledons</taxon>
        <taxon>Gunneridae</taxon>
        <taxon>Pentapetalae</taxon>
        <taxon>rosids</taxon>
        <taxon>fabids</taxon>
        <taxon>Rosales</taxon>
        <taxon>Cannabaceae</taxon>
        <taxon>Parasponia</taxon>
    </lineage>
</organism>
<evidence type="ECO:0000256" key="1">
    <source>
        <dbReference type="SAM" id="MobiDB-lite"/>
    </source>
</evidence>
<gene>
    <name evidence="2" type="ORF">PanWU01x14_191850</name>
</gene>
<dbReference type="EMBL" id="JXTB01000188">
    <property type="protein sequence ID" value="PON54939.1"/>
    <property type="molecule type" value="Genomic_DNA"/>
</dbReference>
<protein>
    <submittedName>
        <fullName evidence="2">Uncharacterized protein</fullName>
    </submittedName>
</protein>
<name>A0A2P5C1Q2_PARAD</name>
<dbReference type="Proteomes" id="UP000237105">
    <property type="component" value="Unassembled WGS sequence"/>
</dbReference>
<comment type="caution">
    <text evidence="2">The sequence shown here is derived from an EMBL/GenBank/DDBJ whole genome shotgun (WGS) entry which is preliminary data.</text>
</comment>
<keyword evidence="3" id="KW-1185">Reference proteome</keyword>
<feature type="compositionally biased region" description="Low complexity" evidence="1">
    <location>
        <begin position="190"/>
        <end position="199"/>
    </location>
</feature>
<evidence type="ECO:0000313" key="2">
    <source>
        <dbReference type="EMBL" id="PON54939.1"/>
    </source>
</evidence>
<feature type="region of interest" description="Disordered" evidence="1">
    <location>
        <begin position="180"/>
        <end position="226"/>
    </location>
</feature>
<accession>A0A2P5C1Q2</accession>
<proteinExistence type="predicted"/>
<evidence type="ECO:0000313" key="3">
    <source>
        <dbReference type="Proteomes" id="UP000237105"/>
    </source>
</evidence>
<sequence>MRILVLKAHFSPKLKTLLKKEFCANIGTSINDPDHPMFSKIYFHHHIIEFSPMFIEEFLGFKPIDGSYTGEFDLDTFLRHYESARSIVAATASPVSEELNTAKLFAKYEEHQIHQPSVPDVSAPSNQEATQGVLMFPVTQEEQLQGSIATLTSIERTKTTSITTNESDASSQASDASLNTLMANLPPLQTTTSTNPSSKKLSKKKTKSNSAKPPLPTRKSSGLVSS</sequence>
<reference evidence="3" key="1">
    <citation type="submission" date="2016-06" db="EMBL/GenBank/DDBJ databases">
        <title>Parallel loss of symbiosis genes in relatives of nitrogen-fixing non-legume Parasponia.</title>
        <authorList>
            <person name="Van Velzen R."/>
            <person name="Holmer R."/>
            <person name="Bu F."/>
            <person name="Rutten L."/>
            <person name="Van Zeijl A."/>
            <person name="Liu W."/>
            <person name="Santuari L."/>
            <person name="Cao Q."/>
            <person name="Sharma T."/>
            <person name="Shen D."/>
            <person name="Roswanjaya Y."/>
            <person name="Wardhani T."/>
            <person name="Kalhor M.S."/>
            <person name="Jansen J."/>
            <person name="Van den Hoogen J."/>
            <person name="Gungor B."/>
            <person name="Hartog M."/>
            <person name="Hontelez J."/>
            <person name="Verver J."/>
            <person name="Yang W.-C."/>
            <person name="Schijlen E."/>
            <person name="Repin R."/>
            <person name="Schilthuizen M."/>
            <person name="Schranz E."/>
            <person name="Heidstra R."/>
            <person name="Miyata K."/>
            <person name="Fedorova E."/>
            <person name="Kohlen W."/>
            <person name="Bisseling T."/>
            <person name="Smit S."/>
            <person name="Geurts R."/>
        </authorList>
    </citation>
    <scope>NUCLEOTIDE SEQUENCE [LARGE SCALE GENOMIC DNA]</scope>
    <source>
        <strain evidence="3">cv. WU1-14</strain>
    </source>
</reference>
<dbReference type="AlphaFoldDB" id="A0A2P5C1Q2"/>